<name>A0A6J4Q3X8_9PSEU</name>
<dbReference type="GO" id="GO:0016829">
    <property type="term" value="F:lyase activity"/>
    <property type="evidence" value="ECO:0007669"/>
    <property type="project" value="UniProtKB-KW"/>
</dbReference>
<keyword evidence="2" id="KW-0456">Lyase</keyword>
<proteinExistence type="inferred from homology"/>
<evidence type="ECO:0008006" key="4">
    <source>
        <dbReference type="Google" id="ProtNLM"/>
    </source>
</evidence>
<dbReference type="InterPro" id="IPR029069">
    <property type="entry name" value="HotDog_dom_sf"/>
</dbReference>
<comment type="similarity">
    <text evidence="1">Belongs to the thioester dehydratase family. FabZ subfamily.</text>
</comment>
<dbReference type="Pfam" id="PF07977">
    <property type="entry name" value="FabA"/>
    <property type="match status" value="1"/>
</dbReference>
<dbReference type="Gene3D" id="3.10.129.10">
    <property type="entry name" value="Hotdog Thioesterase"/>
    <property type="match status" value="1"/>
</dbReference>
<dbReference type="EMBL" id="CADCUS010000488">
    <property type="protein sequence ID" value="CAA9432591.1"/>
    <property type="molecule type" value="Genomic_DNA"/>
</dbReference>
<organism evidence="3">
    <name type="scientific">uncultured Pseudonocardia sp</name>
    <dbReference type="NCBI Taxonomy" id="211455"/>
    <lineage>
        <taxon>Bacteria</taxon>
        <taxon>Bacillati</taxon>
        <taxon>Actinomycetota</taxon>
        <taxon>Actinomycetes</taxon>
        <taxon>Pseudonocardiales</taxon>
        <taxon>Pseudonocardiaceae</taxon>
        <taxon>Pseudonocardia</taxon>
        <taxon>environmental samples</taxon>
    </lineage>
</organism>
<accession>A0A6J4Q3X8</accession>
<gene>
    <name evidence="3" type="ORF">AVDCRST_MAG66-3789</name>
</gene>
<reference evidence="3" key="1">
    <citation type="submission" date="2020-02" db="EMBL/GenBank/DDBJ databases">
        <authorList>
            <person name="Meier V. D."/>
        </authorList>
    </citation>
    <scope>NUCLEOTIDE SEQUENCE</scope>
    <source>
        <strain evidence="3">AVDCRST_MAG66</strain>
    </source>
</reference>
<protein>
    <recommendedName>
        <fullName evidence="4">3-hydroxyacyl-[acyl-carrier-protein] dehydratase</fullName>
    </recommendedName>
</protein>
<dbReference type="PANTHER" id="PTHR30272:SF1">
    <property type="entry name" value="3-HYDROXYACYL-[ACYL-CARRIER-PROTEIN] DEHYDRATASE"/>
    <property type="match status" value="1"/>
</dbReference>
<dbReference type="SUPFAM" id="SSF54637">
    <property type="entry name" value="Thioesterase/thiol ester dehydrase-isomerase"/>
    <property type="match status" value="1"/>
</dbReference>
<dbReference type="PANTHER" id="PTHR30272">
    <property type="entry name" value="3-HYDROXYACYL-[ACYL-CARRIER-PROTEIN] DEHYDRATASE"/>
    <property type="match status" value="1"/>
</dbReference>
<dbReference type="InterPro" id="IPR013114">
    <property type="entry name" value="FabA_FabZ"/>
</dbReference>
<evidence type="ECO:0000256" key="1">
    <source>
        <dbReference type="ARBA" id="ARBA00009174"/>
    </source>
</evidence>
<evidence type="ECO:0000256" key="2">
    <source>
        <dbReference type="ARBA" id="ARBA00023239"/>
    </source>
</evidence>
<dbReference type="AlphaFoldDB" id="A0A6J4Q3X8"/>
<sequence length="157" mass="16626">MTGLPGPSRIRGLLPHGHPMMLVDRVRELRPGTEIVAEKAVTASDACFAGLDAGAPDSAWVLPNSLVVESFGQAAVLLWLLDTYSTTPAEGTVPMLVVARRCRMLGRARPGDVLVHTVRTIHRSSVSATVSGRTAIGGRTIAEFGELMAVYADPGRP</sequence>
<evidence type="ECO:0000313" key="3">
    <source>
        <dbReference type="EMBL" id="CAA9432591.1"/>
    </source>
</evidence>